<evidence type="ECO:0000256" key="6">
    <source>
        <dbReference type="ARBA" id="ARBA00047941"/>
    </source>
</evidence>
<name>A0ABS2AJG2_9ACTN</name>
<dbReference type="EMBL" id="JAENHP010000012">
    <property type="protein sequence ID" value="MBM2619908.1"/>
    <property type="molecule type" value="Genomic_DNA"/>
</dbReference>
<evidence type="ECO:0000256" key="7">
    <source>
        <dbReference type="ARBA" id="ARBA00047943"/>
    </source>
</evidence>
<accession>A0ABS2AJG2</accession>
<keyword evidence="2" id="KW-0949">S-adenosyl-L-methionine</keyword>
<dbReference type="GO" id="GO:0032259">
    <property type="term" value="P:methylation"/>
    <property type="evidence" value="ECO:0007669"/>
    <property type="project" value="UniProtKB-KW"/>
</dbReference>
<keyword evidence="11" id="KW-1185">Reference proteome</keyword>
<dbReference type="EC" id="2.1.1.137" evidence="4"/>
<dbReference type="Proteomes" id="UP000632138">
    <property type="component" value="Unassembled WGS sequence"/>
</dbReference>
<evidence type="ECO:0000259" key="9">
    <source>
        <dbReference type="Pfam" id="PF13847"/>
    </source>
</evidence>
<comment type="catalytic activity">
    <reaction evidence="7">
        <text>arsenic triglutathione + 2 [thioredoxin]-dithiol + 2 S-adenosyl-L-methionine + H2O = dimethylarsinous acid + 2 [thioredoxin]-disulfide + 3 glutathione + 2 S-adenosyl-L-homocysteine + 2 H(+)</text>
        <dbReference type="Rhea" id="RHEA:69464"/>
        <dbReference type="Rhea" id="RHEA-COMP:10698"/>
        <dbReference type="Rhea" id="RHEA-COMP:10700"/>
        <dbReference type="ChEBI" id="CHEBI:15377"/>
        <dbReference type="ChEBI" id="CHEBI:15378"/>
        <dbReference type="ChEBI" id="CHEBI:23808"/>
        <dbReference type="ChEBI" id="CHEBI:29950"/>
        <dbReference type="ChEBI" id="CHEBI:50058"/>
        <dbReference type="ChEBI" id="CHEBI:57856"/>
        <dbReference type="ChEBI" id="CHEBI:57925"/>
        <dbReference type="ChEBI" id="CHEBI:59789"/>
        <dbReference type="ChEBI" id="CHEBI:183640"/>
        <dbReference type="EC" id="2.1.1.137"/>
    </reaction>
</comment>
<gene>
    <name evidence="10" type="primary">arsM</name>
    <name evidence="10" type="ORF">JIG36_30790</name>
</gene>
<comment type="catalytic activity">
    <reaction evidence="6">
        <text>arsenic triglutathione + [thioredoxin]-dithiol + S-adenosyl-L-methionine + 2 H2O = methylarsonous acid + [thioredoxin]-disulfide + 3 glutathione + S-adenosyl-L-homocysteine + H(+)</text>
        <dbReference type="Rhea" id="RHEA:69460"/>
        <dbReference type="Rhea" id="RHEA-COMP:10698"/>
        <dbReference type="Rhea" id="RHEA-COMP:10700"/>
        <dbReference type="ChEBI" id="CHEBI:15377"/>
        <dbReference type="ChEBI" id="CHEBI:15378"/>
        <dbReference type="ChEBI" id="CHEBI:17826"/>
        <dbReference type="ChEBI" id="CHEBI:29950"/>
        <dbReference type="ChEBI" id="CHEBI:50058"/>
        <dbReference type="ChEBI" id="CHEBI:57856"/>
        <dbReference type="ChEBI" id="CHEBI:57925"/>
        <dbReference type="ChEBI" id="CHEBI:59789"/>
        <dbReference type="ChEBI" id="CHEBI:183640"/>
        <dbReference type="EC" id="2.1.1.137"/>
    </reaction>
</comment>
<sequence length="270" mass="28175">MTEPMITADAQPQSCCSPSDAAEPGTGCCGTATTAEGEGVAIREQVRARYADAATRAAEGARCGSDELYGDDERGELPEAALRASLGCGNPLRVADLNPGETVLDLGSGGGIDVLLSARRVGPTGRAHGLDMTDEMLELARRNAADAGATNVEFHQGHIEDIPLPDASVDVVISNCVINLSADKPSVFAEMHRVLRPGGRIGISDVVAEDHLTPEQRGVVGDWSSCIAGALSRTEYIDGLTAAGFTEVSVEFTDAYAESMHAAIVRARRP</sequence>
<dbReference type="CDD" id="cd02440">
    <property type="entry name" value="AdoMet_MTases"/>
    <property type="match status" value="1"/>
</dbReference>
<dbReference type="SUPFAM" id="SSF53335">
    <property type="entry name" value="S-adenosyl-L-methionine-dependent methyltransferases"/>
    <property type="match status" value="1"/>
</dbReference>
<comment type="similarity">
    <text evidence="3">Belongs to the methyltransferase superfamily. Arsenite methyltransferase family.</text>
</comment>
<comment type="catalytic activity">
    <reaction evidence="8">
        <text>arsenic triglutathione + 3 [thioredoxin]-dithiol + 3 S-adenosyl-L-methionine = trimethylarsine + 3 [thioredoxin]-disulfide + 3 glutathione + 3 S-adenosyl-L-homocysteine + 3 H(+)</text>
        <dbReference type="Rhea" id="RHEA:69432"/>
        <dbReference type="Rhea" id="RHEA-COMP:10698"/>
        <dbReference type="Rhea" id="RHEA-COMP:10700"/>
        <dbReference type="ChEBI" id="CHEBI:15378"/>
        <dbReference type="ChEBI" id="CHEBI:27130"/>
        <dbReference type="ChEBI" id="CHEBI:29950"/>
        <dbReference type="ChEBI" id="CHEBI:50058"/>
        <dbReference type="ChEBI" id="CHEBI:57856"/>
        <dbReference type="ChEBI" id="CHEBI:57925"/>
        <dbReference type="ChEBI" id="CHEBI:59789"/>
        <dbReference type="ChEBI" id="CHEBI:183640"/>
        <dbReference type="EC" id="2.1.1.137"/>
    </reaction>
</comment>
<evidence type="ECO:0000256" key="8">
    <source>
        <dbReference type="ARBA" id="ARBA00048428"/>
    </source>
</evidence>
<evidence type="ECO:0000313" key="10">
    <source>
        <dbReference type="EMBL" id="MBM2619908.1"/>
    </source>
</evidence>
<proteinExistence type="inferred from homology"/>
<keyword evidence="10" id="KW-0489">Methyltransferase</keyword>
<evidence type="ECO:0000256" key="1">
    <source>
        <dbReference type="ARBA" id="ARBA00022679"/>
    </source>
</evidence>
<dbReference type="GO" id="GO:0008168">
    <property type="term" value="F:methyltransferase activity"/>
    <property type="evidence" value="ECO:0007669"/>
    <property type="project" value="UniProtKB-KW"/>
</dbReference>
<feature type="domain" description="Methyltransferase" evidence="9">
    <location>
        <begin position="98"/>
        <end position="215"/>
    </location>
</feature>
<dbReference type="Pfam" id="PF13847">
    <property type="entry name" value="Methyltransf_31"/>
    <property type="match status" value="1"/>
</dbReference>
<dbReference type="PANTHER" id="PTHR43675">
    <property type="entry name" value="ARSENITE METHYLTRANSFERASE"/>
    <property type="match status" value="1"/>
</dbReference>
<dbReference type="NCBIfam" id="NF008823">
    <property type="entry name" value="PRK11873.1"/>
    <property type="match status" value="1"/>
</dbReference>
<dbReference type="RefSeq" id="WP_203379881.1">
    <property type="nucleotide sequence ID" value="NZ_JAENHP010000012.1"/>
</dbReference>
<dbReference type="InterPro" id="IPR025714">
    <property type="entry name" value="Methyltranfer_dom"/>
</dbReference>
<reference evidence="10 11" key="1">
    <citation type="submission" date="2021-01" db="EMBL/GenBank/DDBJ databases">
        <title>Actinoplanes sp. nov. LDG1-06 isolated from lichen.</title>
        <authorList>
            <person name="Saeng-In P."/>
            <person name="Phongsopitanun W."/>
            <person name="Kanchanasin P."/>
            <person name="Yuki M."/>
            <person name="Kudo T."/>
            <person name="Ohkuma M."/>
            <person name="Tanasupawat S."/>
        </authorList>
    </citation>
    <scope>NUCLEOTIDE SEQUENCE [LARGE SCALE GENOMIC DNA]</scope>
    <source>
        <strain evidence="10 11">LDG1-06</strain>
    </source>
</reference>
<keyword evidence="1" id="KW-0808">Transferase</keyword>
<comment type="caution">
    <text evidence="10">The sequence shown here is derived from an EMBL/GenBank/DDBJ whole genome shotgun (WGS) entry which is preliminary data.</text>
</comment>
<evidence type="ECO:0000313" key="11">
    <source>
        <dbReference type="Proteomes" id="UP000632138"/>
    </source>
</evidence>
<dbReference type="InterPro" id="IPR026669">
    <property type="entry name" value="Arsenite_MeTrfase-like"/>
</dbReference>
<evidence type="ECO:0000256" key="2">
    <source>
        <dbReference type="ARBA" id="ARBA00022691"/>
    </source>
</evidence>
<evidence type="ECO:0000256" key="4">
    <source>
        <dbReference type="ARBA" id="ARBA00034521"/>
    </source>
</evidence>
<dbReference type="Gene3D" id="3.40.50.150">
    <property type="entry name" value="Vaccinia Virus protein VP39"/>
    <property type="match status" value="1"/>
</dbReference>
<evidence type="ECO:0000256" key="5">
    <source>
        <dbReference type="ARBA" id="ARBA00034545"/>
    </source>
</evidence>
<dbReference type="PANTHER" id="PTHR43675:SF8">
    <property type="entry name" value="ARSENITE METHYLTRANSFERASE"/>
    <property type="match status" value="1"/>
</dbReference>
<dbReference type="InterPro" id="IPR029063">
    <property type="entry name" value="SAM-dependent_MTases_sf"/>
</dbReference>
<protein>
    <recommendedName>
        <fullName evidence="5">Arsenite methyltransferase</fullName>
        <ecNumber evidence="4">2.1.1.137</ecNumber>
    </recommendedName>
</protein>
<evidence type="ECO:0000256" key="3">
    <source>
        <dbReference type="ARBA" id="ARBA00034487"/>
    </source>
</evidence>
<organism evidence="10 11">
    <name type="scientific">Paractinoplanes ovalisporus</name>
    <dbReference type="NCBI Taxonomy" id="2810368"/>
    <lineage>
        <taxon>Bacteria</taxon>
        <taxon>Bacillati</taxon>
        <taxon>Actinomycetota</taxon>
        <taxon>Actinomycetes</taxon>
        <taxon>Micromonosporales</taxon>
        <taxon>Micromonosporaceae</taxon>
        <taxon>Paractinoplanes</taxon>
    </lineage>
</organism>